<evidence type="ECO:0000313" key="6">
    <source>
        <dbReference type="Proteomes" id="UP001202831"/>
    </source>
</evidence>
<dbReference type="Pfam" id="PF00392">
    <property type="entry name" value="GntR"/>
    <property type="match status" value="1"/>
</dbReference>
<dbReference type="SUPFAM" id="SSF46785">
    <property type="entry name" value="Winged helix' DNA-binding domain"/>
    <property type="match status" value="1"/>
</dbReference>
<keyword evidence="6" id="KW-1185">Reference proteome</keyword>
<dbReference type="InterPro" id="IPR008920">
    <property type="entry name" value="TF_FadR/GntR_C"/>
</dbReference>
<dbReference type="PANTHER" id="PTHR43537">
    <property type="entry name" value="TRANSCRIPTIONAL REGULATOR, GNTR FAMILY"/>
    <property type="match status" value="1"/>
</dbReference>
<protein>
    <submittedName>
        <fullName evidence="5">GntR family transcriptional regulator</fullName>
    </submittedName>
</protein>
<accession>A0ABT0NBM0</accession>
<proteinExistence type="predicted"/>
<dbReference type="Proteomes" id="UP001202831">
    <property type="component" value="Unassembled WGS sequence"/>
</dbReference>
<dbReference type="Gene3D" id="1.20.120.530">
    <property type="entry name" value="GntR ligand-binding domain-like"/>
    <property type="match status" value="1"/>
</dbReference>
<name>A0ABT0NBM0_9GAMM</name>
<dbReference type="Gene3D" id="1.10.10.10">
    <property type="entry name" value="Winged helix-like DNA-binding domain superfamily/Winged helix DNA-binding domain"/>
    <property type="match status" value="1"/>
</dbReference>
<feature type="domain" description="HTH gntR-type" evidence="4">
    <location>
        <begin position="8"/>
        <end position="75"/>
    </location>
</feature>
<dbReference type="EMBL" id="JAKIKT010000009">
    <property type="protein sequence ID" value="MCL2915867.1"/>
    <property type="molecule type" value="Genomic_DNA"/>
</dbReference>
<dbReference type="SMART" id="SM00895">
    <property type="entry name" value="FCD"/>
    <property type="match status" value="1"/>
</dbReference>
<keyword evidence="1" id="KW-0805">Transcription regulation</keyword>
<dbReference type="InterPro" id="IPR000524">
    <property type="entry name" value="Tscrpt_reg_HTH_GntR"/>
</dbReference>
<organism evidence="5 6">
    <name type="scientific">Shewanella corallii</name>
    <dbReference type="NCBI Taxonomy" id="560080"/>
    <lineage>
        <taxon>Bacteria</taxon>
        <taxon>Pseudomonadati</taxon>
        <taxon>Pseudomonadota</taxon>
        <taxon>Gammaproteobacteria</taxon>
        <taxon>Alteromonadales</taxon>
        <taxon>Shewanellaceae</taxon>
        <taxon>Shewanella</taxon>
    </lineage>
</organism>
<evidence type="ECO:0000256" key="2">
    <source>
        <dbReference type="ARBA" id="ARBA00023125"/>
    </source>
</evidence>
<evidence type="ECO:0000256" key="1">
    <source>
        <dbReference type="ARBA" id="ARBA00023015"/>
    </source>
</evidence>
<dbReference type="RefSeq" id="WP_249250429.1">
    <property type="nucleotide sequence ID" value="NZ_JAKIKT010000009.1"/>
</dbReference>
<comment type="caution">
    <text evidence="5">The sequence shown here is derived from an EMBL/GenBank/DDBJ whole genome shotgun (WGS) entry which is preliminary data.</text>
</comment>
<keyword evidence="3" id="KW-0804">Transcription</keyword>
<evidence type="ECO:0000259" key="4">
    <source>
        <dbReference type="PROSITE" id="PS50949"/>
    </source>
</evidence>
<dbReference type="PROSITE" id="PS50949">
    <property type="entry name" value="HTH_GNTR"/>
    <property type="match status" value="1"/>
</dbReference>
<dbReference type="SUPFAM" id="SSF48008">
    <property type="entry name" value="GntR ligand-binding domain-like"/>
    <property type="match status" value="1"/>
</dbReference>
<gene>
    <name evidence="5" type="ORF">L2725_19175</name>
</gene>
<dbReference type="InterPro" id="IPR011711">
    <property type="entry name" value="GntR_C"/>
</dbReference>
<evidence type="ECO:0000256" key="3">
    <source>
        <dbReference type="ARBA" id="ARBA00023163"/>
    </source>
</evidence>
<dbReference type="InterPro" id="IPR036390">
    <property type="entry name" value="WH_DNA-bd_sf"/>
</dbReference>
<reference evidence="5 6" key="1">
    <citation type="submission" date="2022-01" db="EMBL/GenBank/DDBJ databases">
        <title>Whole genome-based taxonomy of the Shewanellaceae.</title>
        <authorList>
            <person name="Martin-Rodriguez A.J."/>
        </authorList>
    </citation>
    <scope>NUCLEOTIDE SEQUENCE [LARGE SCALE GENOMIC DNA]</scope>
    <source>
        <strain evidence="5 6">DSM 21332</strain>
    </source>
</reference>
<dbReference type="InterPro" id="IPR036388">
    <property type="entry name" value="WH-like_DNA-bd_sf"/>
</dbReference>
<keyword evidence="2" id="KW-0238">DNA-binding</keyword>
<sequence length="222" mass="25072">MNVINDAANKSEFAYDKLEKMITFRELKPGSMVSEKQLADSLELGRTPVREALQRLSYERMVEIHPRRGILIPQISLECQLKILEVRRDIEALCARFAADRVSPSQKSRMTALANELEACADKQDDLLYADLLKEIHILLVQAANNEYLQLAMAPLQGLSRRFWFAYKNETNDLAEAAHLHAATLRRIVEGDPEGAVQASHDLNDYLSKMAHATINQGARVN</sequence>
<dbReference type="Pfam" id="PF07729">
    <property type="entry name" value="FCD"/>
    <property type="match status" value="1"/>
</dbReference>
<dbReference type="CDD" id="cd07377">
    <property type="entry name" value="WHTH_GntR"/>
    <property type="match status" value="1"/>
</dbReference>
<dbReference type="SMART" id="SM00345">
    <property type="entry name" value="HTH_GNTR"/>
    <property type="match status" value="1"/>
</dbReference>
<evidence type="ECO:0000313" key="5">
    <source>
        <dbReference type="EMBL" id="MCL2915867.1"/>
    </source>
</evidence>
<dbReference type="PANTHER" id="PTHR43537:SF5">
    <property type="entry name" value="UXU OPERON TRANSCRIPTIONAL REGULATOR"/>
    <property type="match status" value="1"/>
</dbReference>